<feature type="compositionally biased region" description="Basic residues" evidence="1">
    <location>
        <begin position="27"/>
        <end position="41"/>
    </location>
</feature>
<feature type="region of interest" description="Disordered" evidence="1">
    <location>
        <begin position="215"/>
        <end position="287"/>
    </location>
</feature>
<reference evidence="3" key="1">
    <citation type="submission" date="2021-02" db="EMBL/GenBank/DDBJ databases">
        <authorList>
            <person name="Dougan E. K."/>
            <person name="Rhodes N."/>
            <person name="Thang M."/>
            <person name="Chan C."/>
        </authorList>
    </citation>
    <scope>NUCLEOTIDE SEQUENCE</scope>
</reference>
<dbReference type="InterPro" id="IPR035979">
    <property type="entry name" value="RBD_domain_sf"/>
</dbReference>
<dbReference type="Pfam" id="PF04059">
    <property type="entry name" value="RRM_2"/>
    <property type="match status" value="1"/>
</dbReference>
<comment type="caution">
    <text evidence="3">The sequence shown here is derived from an EMBL/GenBank/DDBJ whole genome shotgun (WGS) entry which is preliminary data.</text>
</comment>
<feature type="region of interest" description="Disordered" evidence="1">
    <location>
        <begin position="27"/>
        <end position="70"/>
    </location>
</feature>
<dbReference type="CDD" id="cd12277">
    <property type="entry name" value="RRM3_MEI2_EAR1_like"/>
    <property type="match status" value="1"/>
</dbReference>
<protein>
    <recommendedName>
        <fullName evidence="2">Mei2-like C-terminal RNA recognition motif domain-containing protein</fullName>
    </recommendedName>
</protein>
<organism evidence="3 4">
    <name type="scientific">Polarella glacialis</name>
    <name type="common">Dinoflagellate</name>
    <dbReference type="NCBI Taxonomy" id="89957"/>
    <lineage>
        <taxon>Eukaryota</taxon>
        <taxon>Sar</taxon>
        <taxon>Alveolata</taxon>
        <taxon>Dinophyceae</taxon>
        <taxon>Suessiales</taxon>
        <taxon>Suessiaceae</taxon>
        <taxon>Polarella</taxon>
    </lineage>
</organism>
<evidence type="ECO:0000313" key="4">
    <source>
        <dbReference type="Proteomes" id="UP000626109"/>
    </source>
</evidence>
<dbReference type="PANTHER" id="PTHR28051">
    <property type="entry name" value="PROTEIN MTL1-RELATED"/>
    <property type="match status" value="1"/>
</dbReference>
<proteinExistence type="predicted"/>
<feature type="domain" description="Mei2-like C-terminal RNA recognition motif" evidence="2">
    <location>
        <begin position="86"/>
        <end position="181"/>
    </location>
</feature>
<dbReference type="GO" id="GO:0003676">
    <property type="term" value="F:nucleic acid binding"/>
    <property type="evidence" value="ECO:0007669"/>
    <property type="project" value="InterPro"/>
</dbReference>
<dbReference type="AlphaFoldDB" id="A0A813IIV3"/>
<dbReference type="InterPro" id="IPR007201">
    <property type="entry name" value="Mei2-like_Rrm_C"/>
</dbReference>
<name>A0A813IIV3_POLGL</name>
<feature type="compositionally biased region" description="Low complexity" evidence="1">
    <location>
        <begin position="233"/>
        <end position="280"/>
    </location>
</feature>
<gene>
    <name evidence="3" type="ORF">PGLA2088_LOCUS10681</name>
</gene>
<evidence type="ECO:0000313" key="3">
    <source>
        <dbReference type="EMBL" id="CAE8653903.1"/>
    </source>
</evidence>
<sequence length="397" mass="45395">MELLPSSAVLAAAGESRTVRRRRLRKLQWRRSRSPARKRLGRGPAAGGTDSESDCQGVGRPEFQPHHASSVPRRCLGSSVLEGPVSTVMLRHIPCRYTQGSLLMEIDQLGFAGAYDFFYLPMDTRNKTSVGYAFINFTDPVAATRFMRVMDEYRFQRHLSEKIAEASPAQLQGLRQNVAHFASCAVLRARDSKCRPVVLQHGFRRDFAQLWAELQREDEEQEEQEQDQEQEQKQQQQQEQEQQQQQQQPQHQHQNQQQQQQTQQQQPQPQEQQQQQQTQPLGGSTEELGRLWSEDPFHVQVRRSLEDAVAELLRQSDPANLAEKAVEDNNNNHNKKKNNNNNKHNSDPQKGSSVEDKVGAGSWVEQAFLALAQEEQFPGQSWVAEAFLKLATAWLQL</sequence>
<accession>A0A813IIV3</accession>
<dbReference type="PANTHER" id="PTHR28051:SF1">
    <property type="entry name" value="PROTEIN MTL1-RELATED"/>
    <property type="match status" value="1"/>
</dbReference>
<feature type="compositionally biased region" description="Acidic residues" evidence="1">
    <location>
        <begin position="216"/>
        <end position="229"/>
    </location>
</feature>
<dbReference type="SUPFAM" id="SSF54928">
    <property type="entry name" value="RNA-binding domain, RBD"/>
    <property type="match status" value="1"/>
</dbReference>
<dbReference type="Proteomes" id="UP000626109">
    <property type="component" value="Unassembled WGS sequence"/>
</dbReference>
<feature type="region of interest" description="Disordered" evidence="1">
    <location>
        <begin position="319"/>
        <end position="358"/>
    </location>
</feature>
<evidence type="ECO:0000256" key="1">
    <source>
        <dbReference type="SAM" id="MobiDB-lite"/>
    </source>
</evidence>
<dbReference type="InterPro" id="IPR052292">
    <property type="entry name" value="Glucose_repression_reg"/>
</dbReference>
<evidence type="ECO:0000259" key="2">
    <source>
        <dbReference type="Pfam" id="PF04059"/>
    </source>
</evidence>
<dbReference type="EMBL" id="CAJNNW010012048">
    <property type="protein sequence ID" value="CAE8653903.1"/>
    <property type="molecule type" value="Genomic_DNA"/>
</dbReference>